<gene>
    <name evidence="1" type="ORF">P171DRAFT_115912</name>
</gene>
<organism evidence="1 2">
    <name type="scientific">Karstenula rhodostoma CBS 690.94</name>
    <dbReference type="NCBI Taxonomy" id="1392251"/>
    <lineage>
        <taxon>Eukaryota</taxon>
        <taxon>Fungi</taxon>
        <taxon>Dikarya</taxon>
        <taxon>Ascomycota</taxon>
        <taxon>Pezizomycotina</taxon>
        <taxon>Dothideomycetes</taxon>
        <taxon>Pleosporomycetidae</taxon>
        <taxon>Pleosporales</taxon>
        <taxon>Massarineae</taxon>
        <taxon>Didymosphaeriaceae</taxon>
        <taxon>Karstenula</taxon>
    </lineage>
</organism>
<dbReference type="Proteomes" id="UP000799764">
    <property type="component" value="Unassembled WGS sequence"/>
</dbReference>
<comment type="caution">
    <text evidence="1">The sequence shown here is derived from an EMBL/GenBank/DDBJ whole genome shotgun (WGS) entry which is preliminary data.</text>
</comment>
<keyword evidence="2" id="KW-1185">Reference proteome</keyword>
<reference evidence="1" key="1">
    <citation type="journal article" date="2020" name="Stud. Mycol.">
        <title>101 Dothideomycetes genomes: a test case for predicting lifestyles and emergence of pathogens.</title>
        <authorList>
            <person name="Haridas S."/>
            <person name="Albert R."/>
            <person name="Binder M."/>
            <person name="Bloem J."/>
            <person name="Labutti K."/>
            <person name="Salamov A."/>
            <person name="Andreopoulos B."/>
            <person name="Baker S."/>
            <person name="Barry K."/>
            <person name="Bills G."/>
            <person name="Bluhm B."/>
            <person name="Cannon C."/>
            <person name="Castanera R."/>
            <person name="Culley D."/>
            <person name="Daum C."/>
            <person name="Ezra D."/>
            <person name="Gonzalez J."/>
            <person name="Henrissat B."/>
            <person name="Kuo A."/>
            <person name="Liang C."/>
            <person name="Lipzen A."/>
            <person name="Lutzoni F."/>
            <person name="Magnuson J."/>
            <person name="Mondo S."/>
            <person name="Nolan M."/>
            <person name="Ohm R."/>
            <person name="Pangilinan J."/>
            <person name="Park H.-J."/>
            <person name="Ramirez L."/>
            <person name="Alfaro M."/>
            <person name="Sun H."/>
            <person name="Tritt A."/>
            <person name="Yoshinaga Y."/>
            <person name="Zwiers L.-H."/>
            <person name="Turgeon B."/>
            <person name="Goodwin S."/>
            <person name="Spatafora J."/>
            <person name="Crous P."/>
            <person name="Grigoriev I."/>
        </authorList>
    </citation>
    <scope>NUCLEOTIDE SEQUENCE</scope>
    <source>
        <strain evidence="1">CBS 690.94</strain>
    </source>
</reference>
<protein>
    <submittedName>
        <fullName evidence="1">Uncharacterized protein</fullName>
    </submittedName>
</protein>
<dbReference type="EMBL" id="MU001508">
    <property type="protein sequence ID" value="KAF2439986.1"/>
    <property type="molecule type" value="Genomic_DNA"/>
</dbReference>
<name>A0A9P4U7L8_9PLEO</name>
<accession>A0A9P4U7L8</accession>
<proteinExistence type="predicted"/>
<evidence type="ECO:0000313" key="1">
    <source>
        <dbReference type="EMBL" id="KAF2439986.1"/>
    </source>
</evidence>
<evidence type="ECO:0000313" key="2">
    <source>
        <dbReference type="Proteomes" id="UP000799764"/>
    </source>
</evidence>
<dbReference type="AlphaFoldDB" id="A0A9P4U7L8"/>
<sequence length="131" mass="14534">MRSATLRQCPTQNVRCHASASSKLRTCPGEEQTSLLSAVFHRWRIAKSAAQGFQDVFRPIQQGLDHLTRLVIVTSFAICSILSLQSHIDRHRVSFTACIKSSFALSPVAGIVTQSPLALKYTSFTHHTDRP</sequence>